<dbReference type="Gene3D" id="2.40.170.20">
    <property type="entry name" value="TonB-dependent receptor, beta-barrel domain"/>
    <property type="match status" value="1"/>
</dbReference>
<evidence type="ECO:0000256" key="8">
    <source>
        <dbReference type="ARBA" id="ARBA00023077"/>
    </source>
</evidence>
<evidence type="ECO:0000256" key="10">
    <source>
        <dbReference type="ARBA" id="ARBA00023237"/>
    </source>
</evidence>
<protein>
    <submittedName>
        <fullName evidence="15">Probable tonB-dependent receptor yncD</fullName>
    </submittedName>
</protein>
<feature type="domain" description="TonB-dependent receptor plug" evidence="14">
    <location>
        <begin position="119"/>
        <end position="225"/>
    </location>
</feature>
<accession>A0A090VI02</accession>
<dbReference type="PANTHER" id="PTHR32552:SF81">
    <property type="entry name" value="TONB-DEPENDENT OUTER MEMBRANE RECEPTOR"/>
    <property type="match status" value="1"/>
</dbReference>
<dbReference type="InterPro" id="IPR037066">
    <property type="entry name" value="Plug_dom_sf"/>
</dbReference>
<keyword evidence="5 11" id="KW-0812">Transmembrane</keyword>
<comment type="caution">
    <text evidence="15">The sequence shown here is derived from an EMBL/GenBank/DDBJ whole genome shotgun (WGS) entry which is preliminary data.</text>
</comment>
<keyword evidence="8 12" id="KW-0798">TonB box</keyword>
<dbReference type="InterPro" id="IPR000531">
    <property type="entry name" value="Beta-barrel_TonB"/>
</dbReference>
<dbReference type="InterPro" id="IPR008969">
    <property type="entry name" value="CarboxyPept-like_regulatory"/>
</dbReference>
<dbReference type="Pfam" id="PF00593">
    <property type="entry name" value="TonB_dep_Rec_b-barrel"/>
    <property type="match status" value="1"/>
</dbReference>
<dbReference type="GO" id="GO:0006826">
    <property type="term" value="P:iron ion transport"/>
    <property type="evidence" value="ECO:0007669"/>
    <property type="project" value="UniProtKB-KW"/>
</dbReference>
<keyword evidence="2 11" id="KW-0813">Transport</keyword>
<evidence type="ECO:0000259" key="13">
    <source>
        <dbReference type="Pfam" id="PF00593"/>
    </source>
</evidence>
<keyword evidence="4" id="KW-0410">Iron transport</keyword>
<keyword evidence="10 11" id="KW-0998">Cell outer membrane</keyword>
<evidence type="ECO:0000256" key="2">
    <source>
        <dbReference type="ARBA" id="ARBA00022448"/>
    </source>
</evidence>
<comment type="subcellular location">
    <subcellularLocation>
        <location evidence="1 11">Cell outer membrane</location>
        <topology evidence="1 11">Multi-pass membrane protein</topology>
    </subcellularLocation>
</comment>
<dbReference type="Proteomes" id="UP000029644">
    <property type="component" value="Unassembled WGS sequence"/>
</dbReference>
<dbReference type="SUPFAM" id="SSF56935">
    <property type="entry name" value="Porins"/>
    <property type="match status" value="1"/>
</dbReference>
<organism evidence="15 16">
    <name type="scientific">Algibacter lectus</name>
    <dbReference type="NCBI Taxonomy" id="221126"/>
    <lineage>
        <taxon>Bacteria</taxon>
        <taxon>Pseudomonadati</taxon>
        <taxon>Bacteroidota</taxon>
        <taxon>Flavobacteriia</taxon>
        <taxon>Flavobacteriales</taxon>
        <taxon>Flavobacteriaceae</taxon>
        <taxon>Algibacter</taxon>
    </lineage>
</organism>
<dbReference type="GO" id="GO:0009279">
    <property type="term" value="C:cell outer membrane"/>
    <property type="evidence" value="ECO:0007669"/>
    <property type="project" value="UniProtKB-SubCell"/>
</dbReference>
<evidence type="ECO:0000256" key="9">
    <source>
        <dbReference type="ARBA" id="ARBA00023136"/>
    </source>
</evidence>
<evidence type="ECO:0000259" key="14">
    <source>
        <dbReference type="Pfam" id="PF07715"/>
    </source>
</evidence>
<dbReference type="RefSeq" id="WP_052415507.1">
    <property type="nucleotide sequence ID" value="NZ_BBNQ01000018.1"/>
</dbReference>
<feature type="domain" description="TonB-dependent receptor-like beta-barrel" evidence="13">
    <location>
        <begin position="285"/>
        <end position="723"/>
    </location>
</feature>
<evidence type="ECO:0000256" key="7">
    <source>
        <dbReference type="ARBA" id="ARBA00023065"/>
    </source>
</evidence>
<dbReference type="InterPro" id="IPR036942">
    <property type="entry name" value="Beta-barrel_TonB_sf"/>
</dbReference>
<keyword evidence="15" id="KW-0675">Receptor</keyword>
<evidence type="ECO:0000256" key="4">
    <source>
        <dbReference type="ARBA" id="ARBA00022496"/>
    </source>
</evidence>
<keyword evidence="6" id="KW-0408">Iron</keyword>
<keyword evidence="7" id="KW-0406">Ion transport</keyword>
<reference evidence="15 16" key="1">
    <citation type="journal article" date="2014" name="Genome Announc.">
        <title>Draft Genome Sequences of Marine Flavobacterium Algibacter lectus Strains SS8 and NR4.</title>
        <authorList>
            <person name="Takatani N."/>
            <person name="Nakanishi M."/>
            <person name="Meirelles P."/>
            <person name="Mino S."/>
            <person name="Suda W."/>
            <person name="Oshima K."/>
            <person name="Hattori M."/>
            <person name="Ohkuma M."/>
            <person name="Hosokawa M."/>
            <person name="Miyashita K."/>
            <person name="Thompson F.L."/>
            <person name="Niwa A."/>
            <person name="Sawabe T."/>
            <person name="Sawabe T."/>
        </authorList>
    </citation>
    <scope>NUCLEOTIDE SEQUENCE [LARGE SCALE GENOMIC DNA]</scope>
    <source>
        <strain evidence="15 16">JCM 19300</strain>
    </source>
</reference>
<dbReference type="InterPro" id="IPR039426">
    <property type="entry name" value="TonB-dep_rcpt-like"/>
</dbReference>
<sequence>MKTYKSLIFNKITIIVILFFSYTSGNAQQIITGRILEKENGTALQFVTITNHENKIVSTSNHLGYFKISNSGVYRFTKTGYQAQSENLKSNNVIIQLELNPDRLNEVIVNAYQLPLELKKANTTIDIISSKDLERSNTTSPIQVLNRVPGVFMQSGALNTNKISIRGIGSRNLYGTSKIRAYFQDIPLTSGNGETTIEDFELSTLSRFEVIKGAGSSIYGAGLGGTIHLTPEHAYLNQTSAETDIAIGSFGLIKSVLNVNHGTDKNSYKLIYSNTESDGYRDNNAYNRQTFTINTNHYLSNKDDLSIIASYVDLNAFIPSSLNEDAYNNNPKSAAFTWAQAQGYEDAQRGIFGASWNHQYHDNLKQTTSIFTSLKKAYEPRPFDILTENTWAYGLRSRFLGRWKKFNYTLGGEFFKDRYISKNYENLYQEAPEGSGSIEGDKFSDFKENRTYYNLFFESNYQASEKTMLSFGLNLNKTAYTLSDRFISDENPDQSGDYSFKAILSPKFGISHQLSKHISLYSNVSHGFSPPSTQETLLPDGLINTDIKPETGWNFELGTRSAFYNNRLQFNLALYRLDVRNLLVARRTGNDQFIGVNAGRTLHNGLETVIKYQWLTSKKISLNQYITYSLNHFKFKDFEDDRNNFSGNKLTGVPSNLLNTGLDLDTAFGLYATVNYQYVGRIPITDANTLFSDRYSVTNIKLGFKHNLNNNLNLNIYFGLDNVFNTHYASQILINAIGFGGAAPRYYYPGQPLNYYAGVNLSYKF</sequence>
<evidence type="ECO:0000313" key="16">
    <source>
        <dbReference type="Proteomes" id="UP000029644"/>
    </source>
</evidence>
<name>A0A090VI02_9FLAO</name>
<evidence type="ECO:0000256" key="1">
    <source>
        <dbReference type="ARBA" id="ARBA00004571"/>
    </source>
</evidence>
<evidence type="ECO:0000256" key="5">
    <source>
        <dbReference type="ARBA" id="ARBA00022692"/>
    </source>
</evidence>
<evidence type="ECO:0000256" key="11">
    <source>
        <dbReference type="PROSITE-ProRule" id="PRU01360"/>
    </source>
</evidence>
<gene>
    <name evidence="15" type="ORF">JCM19300_532</name>
</gene>
<dbReference type="EMBL" id="BBNQ01000018">
    <property type="protein sequence ID" value="GAL64395.1"/>
    <property type="molecule type" value="Genomic_DNA"/>
</dbReference>
<dbReference type="OrthoDB" id="9782587at2"/>
<proteinExistence type="inferred from homology"/>
<evidence type="ECO:0000256" key="6">
    <source>
        <dbReference type="ARBA" id="ARBA00023004"/>
    </source>
</evidence>
<keyword evidence="3 11" id="KW-1134">Transmembrane beta strand</keyword>
<dbReference type="AlphaFoldDB" id="A0A090VI02"/>
<dbReference type="InterPro" id="IPR012910">
    <property type="entry name" value="Plug_dom"/>
</dbReference>
<evidence type="ECO:0000313" key="15">
    <source>
        <dbReference type="EMBL" id="GAL64395.1"/>
    </source>
</evidence>
<keyword evidence="9 11" id="KW-0472">Membrane</keyword>
<evidence type="ECO:0000256" key="12">
    <source>
        <dbReference type="RuleBase" id="RU003357"/>
    </source>
</evidence>
<dbReference type="SUPFAM" id="SSF49464">
    <property type="entry name" value="Carboxypeptidase regulatory domain-like"/>
    <property type="match status" value="1"/>
</dbReference>
<comment type="similarity">
    <text evidence="11 12">Belongs to the TonB-dependent receptor family.</text>
</comment>
<dbReference type="Pfam" id="PF07715">
    <property type="entry name" value="Plug"/>
    <property type="match status" value="1"/>
</dbReference>
<evidence type="ECO:0000256" key="3">
    <source>
        <dbReference type="ARBA" id="ARBA00022452"/>
    </source>
</evidence>
<dbReference type="PANTHER" id="PTHR32552">
    <property type="entry name" value="FERRICHROME IRON RECEPTOR-RELATED"/>
    <property type="match status" value="1"/>
</dbReference>
<dbReference type="Gene3D" id="2.170.130.10">
    <property type="entry name" value="TonB-dependent receptor, plug domain"/>
    <property type="match status" value="1"/>
</dbReference>
<dbReference type="PROSITE" id="PS52016">
    <property type="entry name" value="TONB_DEPENDENT_REC_3"/>
    <property type="match status" value="1"/>
</dbReference>